<dbReference type="EMBL" id="SETE01000008">
    <property type="protein sequence ID" value="RYM31435.1"/>
    <property type="molecule type" value="Genomic_DNA"/>
</dbReference>
<feature type="signal peptide" evidence="1">
    <location>
        <begin position="1"/>
        <end position="17"/>
    </location>
</feature>
<dbReference type="Proteomes" id="UP000293952">
    <property type="component" value="Unassembled WGS sequence"/>
</dbReference>
<gene>
    <name evidence="2" type="ORF">ERX46_16125</name>
</gene>
<sequence>MKIINLILFFCAFQAISQDTFLLVRQSTFENDTLTRLNSIEYNSKKLPIYSISVNYKRKDTTEIFTEYNSDNKISQYVQSGPYFRDRWDTTFYSYENDLTIITQSGRNYERIRKTDRLGRSLSSSSKSFNDTGRLIIHNVDTTFYDDLNYVQTSKSYRKIDIPKPKFNPSKETHRMYLDGHVVDVELPSRIDFTEIDKPKMNNNKFELKAVTKVIRNKAGQALEIIKRNDTTGRYEYDSSGRMIYLEVKNSQKGDTTFMSYSYEIIGDTLIKTDWKMQSREDAKPIKGTVYKESIAKVDGNTLWRYVFVDGLLIAESNRAYNAENQLTRIVIRREKEVEWSEIKYVYEYKKF</sequence>
<keyword evidence="3" id="KW-1185">Reference proteome</keyword>
<dbReference type="AlphaFoldDB" id="A0A4Q4KER7"/>
<evidence type="ECO:0000256" key="1">
    <source>
        <dbReference type="SAM" id="SignalP"/>
    </source>
</evidence>
<name>A0A4Q4KER7_9FLAO</name>
<accession>A0A4Q4KER7</accession>
<proteinExistence type="predicted"/>
<evidence type="ECO:0000313" key="3">
    <source>
        <dbReference type="Proteomes" id="UP000293952"/>
    </source>
</evidence>
<reference evidence="2 3" key="1">
    <citation type="submission" date="2019-02" db="EMBL/GenBank/DDBJ databases">
        <title>Genome sequence of the sea-ice species Brumimicrobium glaciale.</title>
        <authorList>
            <person name="Bowman J.P."/>
        </authorList>
    </citation>
    <scope>NUCLEOTIDE SEQUENCE [LARGE SCALE GENOMIC DNA]</scope>
    <source>
        <strain evidence="2 3">IC156</strain>
    </source>
</reference>
<keyword evidence="1" id="KW-0732">Signal</keyword>
<organism evidence="2 3">
    <name type="scientific">Brumimicrobium glaciale</name>
    <dbReference type="NCBI Taxonomy" id="200475"/>
    <lineage>
        <taxon>Bacteria</taxon>
        <taxon>Pseudomonadati</taxon>
        <taxon>Bacteroidota</taxon>
        <taxon>Flavobacteriia</taxon>
        <taxon>Flavobacteriales</taxon>
        <taxon>Crocinitomicaceae</taxon>
        <taxon>Brumimicrobium</taxon>
    </lineage>
</organism>
<feature type="chain" id="PRO_5020418076" description="RHS repeat protein" evidence="1">
    <location>
        <begin position="18"/>
        <end position="352"/>
    </location>
</feature>
<evidence type="ECO:0000313" key="2">
    <source>
        <dbReference type="EMBL" id="RYM31435.1"/>
    </source>
</evidence>
<comment type="caution">
    <text evidence="2">The sequence shown here is derived from an EMBL/GenBank/DDBJ whole genome shotgun (WGS) entry which is preliminary data.</text>
</comment>
<evidence type="ECO:0008006" key="4">
    <source>
        <dbReference type="Google" id="ProtNLM"/>
    </source>
</evidence>
<dbReference type="RefSeq" id="WP_130094899.1">
    <property type="nucleotide sequence ID" value="NZ_SETE01000008.1"/>
</dbReference>
<protein>
    <recommendedName>
        <fullName evidence="4">RHS repeat protein</fullName>
    </recommendedName>
</protein>